<evidence type="ECO:0000313" key="3">
    <source>
        <dbReference type="Proteomes" id="UP000800041"/>
    </source>
</evidence>
<dbReference type="EMBL" id="ML977172">
    <property type="protein sequence ID" value="KAF1983794.1"/>
    <property type="molecule type" value="Genomic_DNA"/>
</dbReference>
<gene>
    <name evidence="2" type="ORF">K402DRAFT_155992</name>
</gene>
<name>A0A6G1GSL6_9PEZI</name>
<accession>A0A6G1GSL6</accession>
<reference evidence="2" key="1">
    <citation type="journal article" date="2020" name="Stud. Mycol.">
        <title>101 Dothideomycetes genomes: a test case for predicting lifestyles and emergence of pathogens.</title>
        <authorList>
            <person name="Haridas S."/>
            <person name="Albert R."/>
            <person name="Binder M."/>
            <person name="Bloem J."/>
            <person name="Labutti K."/>
            <person name="Salamov A."/>
            <person name="Andreopoulos B."/>
            <person name="Baker S."/>
            <person name="Barry K."/>
            <person name="Bills G."/>
            <person name="Bluhm B."/>
            <person name="Cannon C."/>
            <person name="Castanera R."/>
            <person name="Culley D."/>
            <person name="Daum C."/>
            <person name="Ezra D."/>
            <person name="Gonzalez J."/>
            <person name="Henrissat B."/>
            <person name="Kuo A."/>
            <person name="Liang C."/>
            <person name="Lipzen A."/>
            <person name="Lutzoni F."/>
            <person name="Magnuson J."/>
            <person name="Mondo S."/>
            <person name="Nolan M."/>
            <person name="Ohm R."/>
            <person name="Pangilinan J."/>
            <person name="Park H.-J."/>
            <person name="Ramirez L."/>
            <person name="Alfaro M."/>
            <person name="Sun H."/>
            <person name="Tritt A."/>
            <person name="Yoshinaga Y."/>
            <person name="Zwiers L.-H."/>
            <person name="Turgeon B."/>
            <person name="Goodwin S."/>
            <person name="Spatafora J."/>
            <person name="Crous P."/>
            <person name="Grigoriev I."/>
        </authorList>
    </citation>
    <scope>NUCLEOTIDE SEQUENCE</scope>
    <source>
        <strain evidence="2">CBS 113979</strain>
    </source>
</reference>
<feature type="transmembrane region" description="Helical" evidence="1">
    <location>
        <begin position="37"/>
        <end position="55"/>
    </location>
</feature>
<keyword evidence="1" id="KW-1133">Transmembrane helix</keyword>
<protein>
    <submittedName>
        <fullName evidence="2">Uncharacterized protein</fullName>
    </submittedName>
</protein>
<proteinExistence type="predicted"/>
<keyword evidence="3" id="KW-1185">Reference proteome</keyword>
<dbReference type="Proteomes" id="UP000800041">
    <property type="component" value="Unassembled WGS sequence"/>
</dbReference>
<keyword evidence="1" id="KW-0472">Membrane</keyword>
<sequence>MISVVKGLESNTASQSPPPHDCFLPFNLLLFRLQHRYIFVLLAASLVLLLSSKFLKISIPMRFPIRRP</sequence>
<dbReference type="AlphaFoldDB" id="A0A6G1GSL6"/>
<keyword evidence="1" id="KW-0812">Transmembrane</keyword>
<organism evidence="2 3">
    <name type="scientific">Aulographum hederae CBS 113979</name>
    <dbReference type="NCBI Taxonomy" id="1176131"/>
    <lineage>
        <taxon>Eukaryota</taxon>
        <taxon>Fungi</taxon>
        <taxon>Dikarya</taxon>
        <taxon>Ascomycota</taxon>
        <taxon>Pezizomycotina</taxon>
        <taxon>Dothideomycetes</taxon>
        <taxon>Pleosporomycetidae</taxon>
        <taxon>Aulographales</taxon>
        <taxon>Aulographaceae</taxon>
    </lineage>
</organism>
<evidence type="ECO:0000313" key="2">
    <source>
        <dbReference type="EMBL" id="KAF1983794.1"/>
    </source>
</evidence>
<evidence type="ECO:0000256" key="1">
    <source>
        <dbReference type="SAM" id="Phobius"/>
    </source>
</evidence>